<dbReference type="GO" id="GO:0004803">
    <property type="term" value="F:transposase activity"/>
    <property type="evidence" value="ECO:0007669"/>
    <property type="project" value="InterPro"/>
</dbReference>
<dbReference type="GO" id="GO:0006313">
    <property type="term" value="P:DNA transposition"/>
    <property type="evidence" value="ECO:0007669"/>
    <property type="project" value="InterPro"/>
</dbReference>
<comment type="caution">
    <text evidence="4">The sequence shown here is derived from an EMBL/GenBank/DDBJ whole genome shotgun (WGS) entry which is preliminary data.</text>
</comment>
<dbReference type="Pfam" id="PF00872">
    <property type="entry name" value="Transposase_mut"/>
    <property type="match status" value="1"/>
</dbReference>
<dbReference type="PANTHER" id="PTHR33217">
    <property type="entry name" value="TRANSPOSASE FOR INSERTION SEQUENCE ELEMENT IS1081"/>
    <property type="match status" value="1"/>
</dbReference>
<sequence length="109" mass="11707">MLALMEMVVQGVSTRKVTEITESLCGASFAKSTVSALGAGLDPRVRAFNERRLTASDPFVRVDARVLTVREEDRVVSKAALMASGIRADGVREIWGIRIGDSESLANLG</sequence>
<keyword evidence="1" id="KW-0815">Transposition</keyword>
<reference evidence="4" key="2">
    <citation type="journal article" date="2014" name="ISME J.">
        <title>Microbial stratification in low pH oxic and suboxic macroscopic growths along an acid mine drainage.</title>
        <authorList>
            <person name="Mendez-Garcia C."/>
            <person name="Mesa V."/>
            <person name="Sprenger R.R."/>
            <person name="Richter M."/>
            <person name="Diez M.S."/>
            <person name="Solano J."/>
            <person name="Bargiela R."/>
            <person name="Golyshina O.V."/>
            <person name="Manteca A."/>
            <person name="Ramos J.L."/>
            <person name="Gallego J.R."/>
            <person name="Llorente I."/>
            <person name="Martins Dos Santos V.A."/>
            <person name="Jensen O.N."/>
            <person name="Pelaez A.I."/>
            <person name="Sanchez J."/>
            <person name="Ferrer M."/>
        </authorList>
    </citation>
    <scope>NUCLEOTIDE SEQUENCE</scope>
</reference>
<dbReference type="PANTHER" id="PTHR33217:SF7">
    <property type="entry name" value="TRANSPOSASE FOR INSERTION SEQUENCE ELEMENT IS1081"/>
    <property type="match status" value="1"/>
</dbReference>
<dbReference type="GO" id="GO:0003677">
    <property type="term" value="F:DNA binding"/>
    <property type="evidence" value="ECO:0007669"/>
    <property type="project" value="UniProtKB-KW"/>
</dbReference>
<organism evidence="4">
    <name type="scientific">mine drainage metagenome</name>
    <dbReference type="NCBI Taxonomy" id="410659"/>
    <lineage>
        <taxon>unclassified sequences</taxon>
        <taxon>metagenomes</taxon>
        <taxon>ecological metagenomes</taxon>
    </lineage>
</organism>
<accession>T1D489</accession>
<evidence type="ECO:0000313" key="4">
    <source>
        <dbReference type="EMBL" id="EQD76329.1"/>
    </source>
</evidence>
<dbReference type="AlphaFoldDB" id="T1D489"/>
<reference evidence="4" key="1">
    <citation type="submission" date="2013-08" db="EMBL/GenBank/DDBJ databases">
        <authorList>
            <person name="Mendez C."/>
            <person name="Richter M."/>
            <person name="Ferrer M."/>
            <person name="Sanchez J."/>
        </authorList>
    </citation>
    <scope>NUCLEOTIDE SEQUENCE</scope>
</reference>
<dbReference type="InterPro" id="IPR001207">
    <property type="entry name" value="Transposase_mutator"/>
</dbReference>
<gene>
    <name evidence="4" type="ORF">B1A_03400</name>
</gene>
<proteinExistence type="predicted"/>
<keyword evidence="2" id="KW-0238">DNA-binding</keyword>
<protein>
    <submittedName>
        <fullName evidence="4">Transposase, mutator type</fullName>
    </submittedName>
</protein>
<evidence type="ECO:0000256" key="3">
    <source>
        <dbReference type="ARBA" id="ARBA00023172"/>
    </source>
</evidence>
<dbReference type="EMBL" id="AUZX01002499">
    <property type="protein sequence ID" value="EQD76329.1"/>
    <property type="molecule type" value="Genomic_DNA"/>
</dbReference>
<name>T1D489_9ZZZZ</name>
<evidence type="ECO:0000256" key="2">
    <source>
        <dbReference type="ARBA" id="ARBA00023125"/>
    </source>
</evidence>
<evidence type="ECO:0000256" key="1">
    <source>
        <dbReference type="ARBA" id="ARBA00022578"/>
    </source>
</evidence>
<keyword evidence="3" id="KW-0233">DNA recombination</keyword>